<dbReference type="AlphaFoldDB" id="A0A381RVH1"/>
<sequence length="239" mass="28031">MQEIKDAQNRYIEHLASFIPEDVKYILDVGCGIGGNADYLQKMGYLVEALSPDEFQKSVIAEKFNEAMTFHHCKFEKFNPLNEYDLILESESACYIKIDHGFEKARETLKSDGYLLVSDYFVYFRDGTKNLHLKSSHDKEKYLNSARAHGFELIREFDQTENTMPTLDYGKYFIGRFINPAMEYGIYSSKKNYPKTAAIIEKMIAPKIESKLNQLELIDSDQFRKYRQYMIYLFQKKDV</sequence>
<name>A0A381RVH1_9ZZZZ</name>
<dbReference type="InterPro" id="IPR029063">
    <property type="entry name" value="SAM-dependent_MTases_sf"/>
</dbReference>
<gene>
    <name evidence="1" type="ORF">METZ01_LOCUS48048</name>
</gene>
<reference evidence="1" key="1">
    <citation type="submission" date="2018-05" db="EMBL/GenBank/DDBJ databases">
        <authorList>
            <person name="Lanie J.A."/>
            <person name="Ng W.-L."/>
            <person name="Kazmierczak K.M."/>
            <person name="Andrzejewski T.M."/>
            <person name="Davidsen T.M."/>
            <person name="Wayne K.J."/>
            <person name="Tettelin H."/>
            <person name="Glass J.I."/>
            <person name="Rusch D."/>
            <person name="Podicherti R."/>
            <person name="Tsui H.-C.T."/>
            <person name="Winkler M.E."/>
        </authorList>
    </citation>
    <scope>NUCLEOTIDE SEQUENCE</scope>
</reference>
<proteinExistence type="predicted"/>
<protein>
    <recommendedName>
        <fullName evidence="2">Methyltransferase type 11 domain-containing protein</fullName>
    </recommendedName>
</protein>
<dbReference type="CDD" id="cd02440">
    <property type="entry name" value="AdoMet_MTases"/>
    <property type="match status" value="1"/>
</dbReference>
<evidence type="ECO:0000313" key="1">
    <source>
        <dbReference type="EMBL" id="SUZ95194.1"/>
    </source>
</evidence>
<organism evidence="1">
    <name type="scientific">marine metagenome</name>
    <dbReference type="NCBI Taxonomy" id="408172"/>
    <lineage>
        <taxon>unclassified sequences</taxon>
        <taxon>metagenomes</taxon>
        <taxon>ecological metagenomes</taxon>
    </lineage>
</organism>
<dbReference type="Pfam" id="PF13489">
    <property type="entry name" value="Methyltransf_23"/>
    <property type="match status" value="1"/>
</dbReference>
<dbReference type="Gene3D" id="3.40.50.150">
    <property type="entry name" value="Vaccinia Virus protein VP39"/>
    <property type="match status" value="1"/>
</dbReference>
<evidence type="ECO:0008006" key="2">
    <source>
        <dbReference type="Google" id="ProtNLM"/>
    </source>
</evidence>
<accession>A0A381RVH1</accession>
<dbReference type="EMBL" id="UINC01002303">
    <property type="protein sequence ID" value="SUZ95194.1"/>
    <property type="molecule type" value="Genomic_DNA"/>
</dbReference>
<dbReference type="SUPFAM" id="SSF53335">
    <property type="entry name" value="S-adenosyl-L-methionine-dependent methyltransferases"/>
    <property type="match status" value="1"/>
</dbReference>